<name>A0A7W8NFR0_9DEIO</name>
<comment type="caution">
    <text evidence="1">The sequence shown here is derived from an EMBL/GenBank/DDBJ whole genome shotgun (WGS) entry which is preliminary data.</text>
</comment>
<keyword evidence="2" id="KW-1185">Reference proteome</keyword>
<reference evidence="1 2" key="1">
    <citation type="submission" date="2020-08" db="EMBL/GenBank/DDBJ databases">
        <title>Genomic Encyclopedia of Type Strains, Phase IV (KMG-IV): sequencing the most valuable type-strain genomes for metagenomic binning, comparative biology and taxonomic classification.</title>
        <authorList>
            <person name="Goeker M."/>
        </authorList>
    </citation>
    <scope>NUCLEOTIDE SEQUENCE [LARGE SCALE GENOMIC DNA]</scope>
    <source>
        <strain evidence="1 2">DSM 27939</strain>
    </source>
</reference>
<evidence type="ECO:0000313" key="2">
    <source>
        <dbReference type="Proteomes" id="UP000552709"/>
    </source>
</evidence>
<dbReference type="Proteomes" id="UP000552709">
    <property type="component" value="Unassembled WGS sequence"/>
</dbReference>
<proteinExistence type="predicted"/>
<gene>
    <name evidence="1" type="ORF">HNQ08_003097</name>
</gene>
<protein>
    <submittedName>
        <fullName evidence="1">Uncharacterized protein</fullName>
    </submittedName>
</protein>
<dbReference type="RefSeq" id="WP_184133740.1">
    <property type="nucleotide sequence ID" value="NZ_JACHFL010000008.1"/>
</dbReference>
<dbReference type="AlphaFoldDB" id="A0A7W8NFR0"/>
<evidence type="ECO:0000313" key="1">
    <source>
        <dbReference type="EMBL" id="MBB5363990.1"/>
    </source>
</evidence>
<organism evidence="1 2">
    <name type="scientific">Deinococcus humi</name>
    <dbReference type="NCBI Taxonomy" id="662880"/>
    <lineage>
        <taxon>Bacteria</taxon>
        <taxon>Thermotogati</taxon>
        <taxon>Deinococcota</taxon>
        <taxon>Deinococci</taxon>
        <taxon>Deinococcales</taxon>
        <taxon>Deinococcaceae</taxon>
        <taxon>Deinococcus</taxon>
    </lineage>
</organism>
<dbReference type="EMBL" id="JACHFL010000008">
    <property type="protein sequence ID" value="MBB5363990.1"/>
    <property type="molecule type" value="Genomic_DNA"/>
</dbReference>
<sequence length="840" mass="90008">MSIYQFRHDRAGYTGALRVHIESTAPYGAAGAAGLGQGNGFADGIINLAGELKAADGTAYSAAGTAPGEGFIPPEHRLTVYRGSTPISSLSFVPIETSTGIVDINTLLSQGRAVAATPEQLLSLAAVAEELANQNDTYGQTLTAIQLGLDDLEQAQADVQAAYNALAILSATGVSATSKTLLDAKFAAATVGQTGFDTATGNIYIKNSGASNWGTAVTTLVTPAYAGRLATENMLPDGGNLGLFGAGLKFNVGANWTPPVQGTPGPLGGKSILNTPGGWLALNTLRDPISLPANRGPVKVWVYAKFLAGHSNNIYITVINSAGQELLSSAEGATIASLSSTTPKVGTTSDGYGIYEITSKATWPADAVAFGIQLNLNFTKAAGQSEVGGVLIFPAASVPADPSVINPVSRGQRAGYGEEDVRRELYATQPYVLPTASQRLYEWVFDLGVVNVQSDVYAFKVTTDFDMLRRSIPLIDAALALRDDRRSPVTPDFMGVTRPLWGTDSFQPSVDGNMYSARVLASPPHPGVLVHYPLHQALLIYPILLWVEAVEQSQFTPTDLTAKAASYKTLALESLHALDDLYADSTHATNTDNSLLAGEGRYFMRFNTAATGGMRDGYSYIPGGIECPINMDATVAAALFVAYRLTRGFGISPTPEATGFMTKALGIMRRIKRDLYVMDGVHVWHYTRRGTWQNLAWTTTTPVVNPYTSGWTGYTSNSANLIGYGEDFGHVSGTLRGIKECVETAGSVFTRDEVAGMSRTIMSIYWSTPRFMRSFYLPTLEQGWNKGLTAVDHKVPPFAPDLSWPAQFDARLAQQLREWYATGFLTRRYAVGIMRWHGLL</sequence>
<accession>A0A7W8NFR0</accession>